<accession>A0A6A5RRR4</accession>
<dbReference type="EMBL" id="ML978964">
    <property type="protein sequence ID" value="KAF1930040.1"/>
    <property type="molecule type" value="Genomic_DNA"/>
</dbReference>
<dbReference type="FunFam" id="1.10.10.1410:FF:000002">
    <property type="entry name" value="60S acidic ribosomal protein P2"/>
    <property type="match status" value="1"/>
</dbReference>
<dbReference type="GO" id="GO:0022625">
    <property type="term" value="C:cytosolic large ribosomal subunit"/>
    <property type="evidence" value="ECO:0007669"/>
    <property type="project" value="TreeGrafter"/>
</dbReference>
<protein>
    <recommendedName>
        <fullName evidence="5">Large ribosomal subunit protein P1</fullName>
    </recommendedName>
    <alternativeName>
        <fullName evidence="6">60S acidic ribosomal protein P1</fullName>
    </alternativeName>
</protein>
<evidence type="ECO:0000256" key="3">
    <source>
        <dbReference type="ARBA" id="ARBA00022980"/>
    </source>
</evidence>
<evidence type="ECO:0000256" key="7">
    <source>
        <dbReference type="SAM" id="MobiDB-lite"/>
    </source>
</evidence>
<comment type="function">
    <text evidence="1">Plays an important role in the elongation step of protein synthesis.</text>
</comment>
<gene>
    <name evidence="8" type="ORF">M421DRAFT_3803</name>
</gene>
<sequence length="132" mass="13915">MSTTSSIDTNTTTTAAAPYKVNPEQAVAFATLILADDNLVVTPGKLQTLLKAAGITEVEPIWTKLFADALKGKNIKDILTVVATSRPAGDEALDHGCDCDDRKNGASEPDGMDVRAGSDSDEDAMCTFGFFD</sequence>
<evidence type="ECO:0000313" key="9">
    <source>
        <dbReference type="Proteomes" id="UP000800082"/>
    </source>
</evidence>
<dbReference type="Gene3D" id="1.10.10.1410">
    <property type="match status" value="1"/>
</dbReference>
<dbReference type="Pfam" id="PF00428">
    <property type="entry name" value="Ribosomal_60s"/>
    <property type="match status" value="1"/>
</dbReference>
<organism evidence="8 9">
    <name type="scientific">Didymella exigua CBS 183.55</name>
    <dbReference type="NCBI Taxonomy" id="1150837"/>
    <lineage>
        <taxon>Eukaryota</taxon>
        <taxon>Fungi</taxon>
        <taxon>Dikarya</taxon>
        <taxon>Ascomycota</taxon>
        <taxon>Pezizomycotina</taxon>
        <taxon>Dothideomycetes</taxon>
        <taxon>Pleosporomycetidae</taxon>
        <taxon>Pleosporales</taxon>
        <taxon>Pleosporineae</taxon>
        <taxon>Didymellaceae</taxon>
        <taxon>Didymella</taxon>
    </lineage>
</organism>
<proteinExistence type="inferred from homology"/>
<dbReference type="OrthoDB" id="2194681at2759"/>
<evidence type="ECO:0000256" key="4">
    <source>
        <dbReference type="ARBA" id="ARBA00023274"/>
    </source>
</evidence>
<dbReference type="PANTHER" id="PTHR45696:SF10">
    <property type="entry name" value="LARGE RIBOSOMAL SUBUNIT PROTEIN P1"/>
    <property type="match status" value="1"/>
</dbReference>
<dbReference type="Proteomes" id="UP000800082">
    <property type="component" value="Unassembled WGS sequence"/>
</dbReference>
<comment type="similarity">
    <text evidence="2">Belongs to the eukaryotic ribosomal protein P1/P2 family.</text>
</comment>
<evidence type="ECO:0000256" key="5">
    <source>
        <dbReference type="ARBA" id="ARBA00041116"/>
    </source>
</evidence>
<keyword evidence="3" id="KW-0689">Ribosomal protein</keyword>
<dbReference type="GO" id="GO:0043021">
    <property type="term" value="F:ribonucleoprotein complex binding"/>
    <property type="evidence" value="ECO:0007669"/>
    <property type="project" value="TreeGrafter"/>
</dbReference>
<reference evidence="8" key="1">
    <citation type="journal article" date="2020" name="Stud. Mycol.">
        <title>101 Dothideomycetes genomes: a test case for predicting lifestyles and emergence of pathogens.</title>
        <authorList>
            <person name="Haridas S."/>
            <person name="Albert R."/>
            <person name="Binder M."/>
            <person name="Bloem J."/>
            <person name="Labutti K."/>
            <person name="Salamov A."/>
            <person name="Andreopoulos B."/>
            <person name="Baker S."/>
            <person name="Barry K."/>
            <person name="Bills G."/>
            <person name="Bluhm B."/>
            <person name="Cannon C."/>
            <person name="Castanera R."/>
            <person name="Culley D."/>
            <person name="Daum C."/>
            <person name="Ezra D."/>
            <person name="Gonzalez J."/>
            <person name="Henrissat B."/>
            <person name="Kuo A."/>
            <person name="Liang C."/>
            <person name="Lipzen A."/>
            <person name="Lutzoni F."/>
            <person name="Magnuson J."/>
            <person name="Mondo S."/>
            <person name="Nolan M."/>
            <person name="Ohm R."/>
            <person name="Pangilinan J."/>
            <person name="Park H.-J."/>
            <person name="Ramirez L."/>
            <person name="Alfaro M."/>
            <person name="Sun H."/>
            <person name="Tritt A."/>
            <person name="Yoshinaga Y."/>
            <person name="Zwiers L.-H."/>
            <person name="Turgeon B."/>
            <person name="Goodwin S."/>
            <person name="Spatafora J."/>
            <person name="Crous P."/>
            <person name="Grigoriev I."/>
        </authorList>
    </citation>
    <scope>NUCLEOTIDE SEQUENCE</scope>
    <source>
        <strain evidence="8">CBS 183.55</strain>
    </source>
</reference>
<evidence type="ECO:0000256" key="2">
    <source>
        <dbReference type="ARBA" id="ARBA00005436"/>
    </source>
</evidence>
<keyword evidence="9" id="KW-1185">Reference proteome</keyword>
<dbReference type="AlphaFoldDB" id="A0A6A5RRR4"/>
<evidence type="ECO:0000313" key="8">
    <source>
        <dbReference type="EMBL" id="KAF1930040.1"/>
    </source>
</evidence>
<dbReference type="RefSeq" id="XP_033450288.1">
    <property type="nucleotide sequence ID" value="XM_033589847.1"/>
</dbReference>
<dbReference type="GO" id="GO:0002181">
    <property type="term" value="P:cytoplasmic translation"/>
    <property type="evidence" value="ECO:0007669"/>
    <property type="project" value="TreeGrafter"/>
</dbReference>
<evidence type="ECO:0000256" key="6">
    <source>
        <dbReference type="ARBA" id="ARBA00042918"/>
    </source>
</evidence>
<dbReference type="InterPro" id="IPR038716">
    <property type="entry name" value="P1/P2_N_sf"/>
</dbReference>
<dbReference type="GeneID" id="54347496"/>
<keyword evidence="4" id="KW-0687">Ribonucleoprotein</keyword>
<name>A0A6A5RRR4_9PLEO</name>
<feature type="region of interest" description="Disordered" evidence="7">
    <location>
        <begin position="92"/>
        <end position="121"/>
    </location>
</feature>
<dbReference type="CDD" id="cd05831">
    <property type="entry name" value="Ribosomal_P1"/>
    <property type="match status" value="1"/>
</dbReference>
<evidence type="ECO:0000256" key="1">
    <source>
        <dbReference type="ARBA" id="ARBA00003362"/>
    </source>
</evidence>
<dbReference type="GO" id="GO:0030295">
    <property type="term" value="F:protein kinase activator activity"/>
    <property type="evidence" value="ECO:0007669"/>
    <property type="project" value="TreeGrafter"/>
</dbReference>
<feature type="compositionally biased region" description="Basic and acidic residues" evidence="7">
    <location>
        <begin position="92"/>
        <end position="105"/>
    </location>
</feature>
<dbReference type="GO" id="GO:0003735">
    <property type="term" value="F:structural constituent of ribosome"/>
    <property type="evidence" value="ECO:0007669"/>
    <property type="project" value="TreeGrafter"/>
</dbReference>
<dbReference type="PANTHER" id="PTHR45696">
    <property type="entry name" value="60S ACIDIC RIBOSOMAL PROTEIN P1"/>
    <property type="match status" value="1"/>
</dbReference>